<evidence type="ECO:0000259" key="5">
    <source>
        <dbReference type="Pfam" id="PF13847"/>
    </source>
</evidence>
<dbReference type="GO" id="GO:0032259">
    <property type="term" value="P:methylation"/>
    <property type="evidence" value="ECO:0007669"/>
    <property type="project" value="UniProtKB-KW"/>
</dbReference>
<feature type="domain" description="Methyltransferase" evidence="5">
    <location>
        <begin position="77"/>
        <end position="185"/>
    </location>
</feature>
<dbReference type="GO" id="GO:0008168">
    <property type="term" value="F:methyltransferase activity"/>
    <property type="evidence" value="ECO:0007669"/>
    <property type="project" value="UniProtKB-KW"/>
</dbReference>
<evidence type="ECO:0000256" key="2">
    <source>
        <dbReference type="ARBA" id="ARBA00022679"/>
    </source>
</evidence>
<dbReference type="InterPro" id="IPR029063">
    <property type="entry name" value="SAM-dependent_MTases_sf"/>
</dbReference>
<evidence type="ECO:0000313" key="7">
    <source>
        <dbReference type="Proteomes" id="UP000660380"/>
    </source>
</evidence>
<gene>
    <name evidence="6" type="ORF">H6G81_33645</name>
</gene>
<dbReference type="SUPFAM" id="SSF53335">
    <property type="entry name" value="S-adenosyl-L-methionine-dependent methyltransferases"/>
    <property type="match status" value="1"/>
</dbReference>
<evidence type="ECO:0000313" key="6">
    <source>
        <dbReference type="EMBL" id="MBD2609313.1"/>
    </source>
</evidence>
<organism evidence="6 7">
    <name type="scientific">Scytonema hofmannii FACHB-248</name>
    <dbReference type="NCBI Taxonomy" id="1842502"/>
    <lineage>
        <taxon>Bacteria</taxon>
        <taxon>Bacillati</taxon>
        <taxon>Cyanobacteriota</taxon>
        <taxon>Cyanophyceae</taxon>
        <taxon>Nostocales</taxon>
        <taxon>Scytonemataceae</taxon>
        <taxon>Scytonema</taxon>
    </lineage>
</organism>
<dbReference type="PROSITE" id="PS51257">
    <property type="entry name" value="PROKAR_LIPOPROTEIN"/>
    <property type="match status" value="1"/>
</dbReference>
<protein>
    <submittedName>
        <fullName evidence="6">Class I SAM-dependent methyltransferase</fullName>
    </submittedName>
</protein>
<evidence type="ECO:0000256" key="3">
    <source>
        <dbReference type="ARBA" id="ARBA00022691"/>
    </source>
</evidence>
<keyword evidence="4" id="KW-0732">Signal</keyword>
<keyword evidence="7" id="KW-1185">Reference proteome</keyword>
<dbReference type="Gene3D" id="3.40.50.150">
    <property type="entry name" value="Vaccinia Virus protein VP39"/>
    <property type="match status" value="1"/>
</dbReference>
<dbReference type="CDD" id="cd02440">
    <property type="entry name" value="AdoMet_MTases"/>
    <property type="match status" value="1"/>
</dbReference>
<feature type="chain" id="PRO_5045164831" evidence="4">
    <location>
        <begin position="18"/>
        <end position="205"/>
    </location>
</feature>
<name>A0ABR8H2R0_9CYAN</name>
<dbReference type="RefSeq" id="WP_029631792.1">
    <property type="nucleotide sequence ID" value="NZ_JACJTA010000144.1"/>
</dbReference>
<comment type="caution">
    <text evidence="6">The sequence shown here is derived from an EMBL/GenBank/DDBJ whole genome shotgun (WGS) entry which is preliminary data.</text>
</comment>
<dbReference type="EMBL" id="JACJTA010000144">
    <property type="protein sequence ID" value="MBD2609313.1"/>
    <property type="molecule type" value="Genomic_DNA"/>
</dbReference>
<dbReference type="InterPro" id="IPR025714">
    <property type="entry name" value="Methyltranfer_dom"/>
</dbReference>
<keyword evidence="3" id="KW-0949">S-adenosyl-L-methionine</keyword>
<dbReference type="Pfam" id="PF13847">
    <property type="entry name" value="Methyltransf_31"/>
    <property type="match status" value="1"/>
</dbReference>
<dbReference type="PANTHER" id="PTHR13610:SF11">
    <property type="entry name" value="METHYLTRANSFERASE DOMAIN-CONTAINING PROTEIN"/>
    <property type="match status" value="1"/>
</dbReference>
<feature type="signal peptide" evidence="4">
    <location>
        <begin position="1"/>
        <end position="17"/>
    </location>
</feature>
<dbReference type="PANTHER" id="PTHR13610">
    <property type="entry name" value="METHYLTRANSFERASE DOMAIN-CONTAINING PROTEIN"/>
    <property type="match status" value="1"/>
</dbReference>
<reference evidence="6 7" key="1">
    <citation type="journal article" date="2020" name="ISME J.">
        <title>Comparative genomics reveals insights into cyanobacterial evolution and habitat adaptation.</title>
        <authorList>
            <person name="Chen M.Y."/>
            <person name="Teng W.K."/>
            <person name="Zhao L."/>
            <person name="Hu C.X."/>
            <person name="Zhou Y.K."/>
            <person name="Han B.P."/>
            <person name="Song L.R."/>
            <person name="Shu W.S."/>
        </authorList>
    </citation>
    <scope>NUCLEOTIDE SEQUENCE [LARGE SCALE GENOMIC DNA]</scope>
    <source>
        <strain evidence="6 7">FACHB-248</strain>
    </source>
</reference>
<evidence type="ECO:0000256" key="1">
    <source>
        <dbReference type="ARBA" id="ARBA00022603"/>
    </source>
</evidence>
<dbReference type="Proteomes" id="UP000660380">
    <property type="component" value="Unassembled WGS sequence"/>
</dbReference>
<keyword evidence="2" id="KW-0808">Transferase</keyword>
<sequence>MQLRRILLLLLTTVSVASLGVAGCTKQQDFEAEVQAPAPVATPVQQRQPDVPYVPTPQPVVDAMLQMAQVKSSDMLYDLGSGDGRIPITAAQKFKTRGVGIDINPERVQEANANAQKAGVTNSVEFRQQDLFETDLRNATVVTLYLLPDINLKLRPKLLKELKPGTRIVSHAFDMGEWKPQRVQQVDGKTIYLWVVPKQVPANLR</sequence>
<proteinExistence type="predicted"/>
<evidence type="ECO:0000256" key="4">
    <source>
        <dbReference type="SAM" id="SignalP"/>
    </source>
</evidence>
<accession>A0ABR8H2R0</accession>
<keyword evidence="1 6" id="KW-0489">Methyltransferase</keyword>
<dbReference type="InterPro" id="IPR026170">
    <property type="entry name" value="FAM173A/B"/>
</dbReference>